<reference evidence="3" key="1">
    <citation type="submission" date="2016-10" db="EMBL/GenBank/DDBJ databases">
        <authorList>
            <person name="Varghese N."/>
            <person name="Submissions S."/>
        </authorList>
    </citation>
    <scope>NUCLEOTIDE SEQUENCE [LARGE SCALE GENOMIC DNA]</scope>
    <source>
        <strain evidence="3">DSM 43163</strain>
    </source>
</reference>
<keyword evidence="3" id="KW-1185">Reference proteome</keyword>
<proteinExistence type="predicted"/>
<dbReference type="InterPro" id="IPR013096">
    <property type="entry name" value="Cupin_2"/>
</dbReference>
<gene>
    <name evidence="2" type="ORF">SAMN04489712_1113</name>
</gene>
<dbReference type="EMBL" id="FNVO01000011">
    <property type="protein sequence ID" value="SEG75244.1"/>
    <property type="molecule type" value="Genomic_DNA"/>
</dbReference>
<sequence length="158" mass="17352">MTTTAPLLVRPAEGQHVWHLGSMMRFIATGDQTEGHFWLADVTAPQGSSAPLHRHTREDETFMVADGELTVRVDDRTLKLGPGDIAYAPRHLPHDWRATSQQARFFVLGTPAGFEGYFFETGIPLPGPSALPPPGLEDEIPARTTLEAALVKYGCEFL</sequence>
<dbReference type="OrthoDB" id="4227163at2"/>
<dbReference type="InterPro" id="IPR014710">
    <property type="entry name" value="RmlC-like_jellyroll"/>
</dbReference>
<dbReference type="AlphaFoldDB" id="A0A1H6CQJ7"/>
<evidence type="ECO:0000259" key="1">
    <source>
        <dbReference type="Pfam" id="PF07883"/>
    </source>
</evidence>
<dbReference type="PANTHER" id="PTHR36440">
    <property type="entry name" value="PUTATIVE (AFU_ORTHOLOGUE AFUA_8G07350)-RELATED"/>
    <property type="match status" value="1"/>
</dbReference>
<organism evidence="2 3">
    <name type="scientific">Thermomonospora echinospora</name>
    <dbReference type="NCBI Taxonomy" id="1992"/>
    <lineage>
        <taxon>Bacteria</taxon>
        <taxon>Bacillati</taxon>
        <taxon>Actinomycetota</taxon>
        <taxon>Actinomycetes</taxon>
        <taxon>Streptosporangiales</taxon>
        <taxon>Thermomonosporaceae</taxon>
        <taxon>Thermomonospora</taxon>
    </lineage>
</organism>
<accession>A0A1H6CQJ7</accession>
<evidence type="ECO:0000313" key="2">
    <source>
        <dbReference type="EMBL" id="SEG75244.1"/>
    </source>
</evidence>
<dbReference type="Pfam" id="PF07883">
    <property type="entry name" value="Cupin_2"/>
    <property type="match status" value="1"/>
</dbReference>
<dbReference type="InterPro" id="IPR011051">
    <property type="entry name" value="RmlC_Cupin_sf"/>
</dbReference>
<dbReference type="RefSeq" id="WP_103939986.1">
    <property type="nucleotide sequence ID" value="NZ_FNVO01000011.1"/>
</dbReference>
<feature type="domain" description="Cupin type-2" evidence="1">
    <location>
        <begin position="43"/>
        <end position="107"/>
    </location>
</feature>
<dbReference type="PANTHER" id="PTHR36440:SF1">
    <property type="entry name" value="PUTATIVE (AFU_ORTHOLOGUE AFUA_8G07350)-RELATED"/>
    <property type="match status" value="1"/>
</dbReference>
<dbReference type="Gene3D" id="2.60.120.10">
    <property type="entry name" value="Jelly Rolls"/>
    <property type="match status" value="1"/>
</dbReference>
<name>A0A1H6CQJ7_9ACTN</name>
<dbReference type="InterPro" id="IPR053146">
    <property type="entry name" value="QDO-like"/>
</dbReference>
<protein>
    <submittedName>
        <fullName evidence="2">Cupin domain protein</fullName>
    </submittedName>
</protein>
<evidence type="ECO:0000313" key="3">
    <source>
        <dbReference type="Proteomes" id="UP000236723"/>
    </source>
</evidence>
<dbReference type="SUPFAM" id="SSF51182">
    <property type="entry name" value="RmlC-like cupins"/>
    <property type="match status" value="1"/>
</dbReference>
<dbReference type="Proteomes" id="UP000236723">
    <property type="component" value="Unassembled WGS sequence"/>
</dbReference>